<evidence type="ECO:0000256" key="1">
    <source>
        <dbReference type="SAM" id="SignalP"/>
    </source>
</evidence>
<dbReference type="OrthoDB" id="6077414at2"/>
<evidence type="ECO:0000313" key="2">
    <source>
        <dbReference type="EMBL" id="KGD65789.1"/>
    </source>
</evidence>
<keyword evidence="3" id="KW-1185">Reference proteome</keyword>
<proteinExistence type="predicted"/>
<gene>
    <name evidence="2" type="ORF">Y5S_01013</name>
</gene>
<accession>A0A095SN59</accession>
<keyword evidence="1" id="KW-0732">Signal</keyword>
<organism evidence="2 3">
    <name type="scientific">Alcanivorax nanhaiticus</name>
    <dbReference type="NCBI Taxonomy" id="1177154"/>
    <lineage>
        <taxon>Bacteria</taxon>
        <taxon>Pseudomonadati</taxon>
        <taxon>Pseudomonadota</taxon>
        <taxon>Gammaproteobacteria</taxon>
        <taxon>Oceanospirillales</taxon>
        <taxon>Alcanivoracaceae</taxon>
        <taxon>Alcanivorax</taxon>
    </lineage>
</organism>
<name>A0A095SN59_9GAMM</name>
<dbReference type="EMBL" id="ARXV01000003">
    <property type="protein sequence ID" value="KGD65789.1"/>
    <property type="molecule type" value="Genomic_DNA"/>
</dbReference>
<protein>
    <submittedName>
        <fullName evidence="2">Uncharacterized protein</fullName>
    </submittedName>
</protein>
<reference evidence="2 3" key="1">
    <citation type="submission" date="2012-09" db="EMBL/GenBank/DDBJ databases">
        <title>Genome Sequence of alkane-degrading Bacterium Alcanivorax sp. 19-m-6.</title>
        <authorList>
            <person name="Lai Q."/>
            <person name="Shao Z."/>
        </authorList>
    </citation>
    <scope>NUCLEOTIDE SEQUENCE [LARGE SCALE GENOMIC DNA]</scope>
    <source>
        <strain evidence="2 3">19-m-6</strain>
    </source>
</reference>
<dbReference type="AlphaFoldDB" id="A0A095SN59"/>
<dbReference type="PATRIC" id="fig|1177154.3.peg.1027"/>
<dbReference type="RefSeq" id="WP_052041407.1">
    <property type="nucleotide sequence ID" value="NZ_ARXV01000003.1"/>
</dbReference>
<evidence type="ECO:0000313" key="3">
    <source>
        <dbReference type="Proteomes" id="UP000029444"/>
    </source>
</evidence>
<feature type="signal peptide" evidence="1">
    <location>
        <begin position="1"/>
        <end position="22"/>
    </location>
</feature>
<sequence length="326" mass="36513">MQRTGLILASLLVVMVSPLVSAQETDTLSTLRQDLGSGSLRPVLERQDIVNLPAAVLDRWLADTSFQGFAITGFNQDSERFAARLRLQHRDQDSENVSFIRIAGRVGDDYTIDQFYDYGSGLNLSELAKQAKWLKTAQGQQFLVMLSRDPGSAELEALADSRTPFLALWLAQCIGQPCESKALNAQLPIDEPAIWTLRRGFAWEDRDTALSSLRGLRQKLGDDPWLWRITGIYAHYYQHCDWIIKDLQEAWTASGSDALADSALQCTLSSMEHDENSSSAGTHFLDRLSETIGRERLSRAINAYYLQDQRPVPSVFSPWIIGQTGE</sequence>
<dbReference type="Proteomes" id="UP000029444">
    <property type="component" value="Unassembled WGS sequence"/>
</dbReference>
<feature type="chain" id="PRO_5001917833" evidence="1">
    <location>
        <begin position="23"/>
        <end position="326"/>
    </location>
</feature>
<dbReference type="STRING" id="1177154.Y5S_01013"/>
<comment type="caution">
    <text evidence="2">The sequence shown here is derived from an EMBL/GenBank/DDBJ whole genome shotgun (WGS) entry which is preliminary data.</text>
</comment>